<dbReference type="Proteomes" id="UP000285575">
    <property type="component" value="Unassembled WGS sequence"/>
</dbReference>
<evidence type="ECO:0000313" key="1">
    <source>
        <dbReference type="EMBL" id="RVU49678.1"/>
    </source>
</evidence>
<name>A0A437RSE8_9BURK</name>
<accession>A0A437RSE8</accession>
<reference evidence="1 2" key="1">
    <citation type="submission" date="2019-01" db="EMBL/GenBank/DDBJ databases">
        <authorList>
            <person name="Chen W.-M."/>
        </authorList>
    </citation>
    <scope>NUCLEOTIDE SEQUENCE [LARGE SCALE GENOMIC DNA]</scope>
    <source>
        <strain evidence="1 2">KYPY4</strain>
    </source>
</reference>
<evidence type="ECO:0000313" key="2">
    <source>
        <dbReference type="Proteomes" id="UP000285575"/>
    </source>
</evidence>
<proteinExistence type="predicted"/>
<sequence length="172" mass="18224">MTSPDKTPTPAQAARRQLVRGAFAAPTLLTVFSGSALATSSAKKCLTNQTAIPRMEPVSDTQGTLVRIQLHQSGTAPVKYWVSGATLNNYKRSSTTVYLSSTHWQEFDINTNKVVGSGMTLSTPPTLSNPPKWAAVRFHSSGSVRGVGISLSAVTEESALASTCWNSVAPTL</sequence>
<keyword evidence="2" id="KW-1185">Reference proteome</keyword>
<dbReference type="RefSeq" id="WP_128227310.1">
    <property type="nucleotide sequence ID" value="NZ_SACR01000001.1"/>
</dbReference>
<protein>
    <submittedName>
        <fullName evidence="1">Uncharacterized protein</fullName>
    </submittedName>
</protein>
<dbReference type="AlphaFoldDB" id="A0A437RSE8"/>
<dbReference type="OrthoDB" id="9832389at2"/>
<organism evidence="1 2">
    <name type="scientific">Rubrivivax rivuli</name>
    <dbReference type="NCBI Taxonomy" id="1862385"/>
    <lineage>
        <taxon>Bacteria</taxon>
        <taxon>Pseudomonadati</taxon>
        <taxon>Pseudomonadota</taxon>
        <taxon>Betaproteobacteria</taxon>
        <taxon>Burkholderiales</taxon>
        <taxon>Sphaerotilaceae</taxon>
        <taxon>Rubrivivax</taxon>
    </lineage>
</organism>
<gene>
    <name evidence="1" type="ORF">EOE66_03730</name>
</gene>
<dbReference type="EMBL" id="SACR01000001">
    <property type="protein sequence ID" value="RVU49678.1"/>
    <property type="molecule type" value="Genomic_DNA"/>
</dbReference>
<comment type="caution">
    <text evidence="1">The sequence shown here is derived from an EMBL/GenBank/DDBJ whole genome shotgun (WGS) entry which is preliminary data.</text>
</comment>